<dbReference type="EC" id="2.4.99.12" evidence="2 7"/>
<gene>
    <name evidence="9" type="ORF">G4V39_08875</name>
</gene>
<keyword evidence="7" id="KW-0472">Membrane</keyword>
<evidence type="ECO:0000256" key="7">
    <source>
        <dbReference type="RuleBase" id="RU365103"/>
    </source>
</evidence>
<keyword evidence="4 7" id="KW-0808">Transferase</keyword>
<evidence type="ECO:0000313" key="9">
    <source>
        <dbReference type="EMBL" id="QIJ72377.1"/>
    </source>
</evidence>
<dbReference type="InterPro" id="IPR039901">
    <property type="entry name" value="Kdotransferase"/>
</dbReference>
<evidence type="ECO:0000256" key="3">
    <source>
        <dbReference type="ARBA" id="ARBA00019077"/>
    </source>
</evidence>
<comment type="function">
    <text evidence="7">Involved in lipopolysaccharide (LPS) biosynthesis. Catalyzes the transfer of 3-deoxy-D-manno-octulosonate (Kdo) residue(s) from CMP-Kdo to lipid IV(A), the tetraacyldisaccharide-1,4'-bisphosphate precursor of lipid A.</text>
</comment>
<dbReference type="Pfam" id="PF04413">
    <property type="entry name" value="Glycos_transf_N"/>
    <property type="match status" value="1"/>
</dbReference>
<dbReference type="Gene3D" id="3.40.50.2000">
    <property type="entry name" value="Glycogen Phosphorylase B"/>
    <property type="match status" value="1"/>
</dbReference>
<evidence type="ECO:0000256" key="4">
    <source>
        <dbReference type="ARBA" id="ARBA00022679"/>
    </source>
</evidence>
<dbReference type="Proteomes" id="UP000502179">
    <property type="component" value="Chromosome"/>
</dbReference>
<feature type="domain" description="3-deoxy-D-manno-octulosonic-acid transferase N-terminal" evidence="8">
    <location>
        <begin position="42"/>
        <end position="201"/>
    </location>
</feature>
<evidence type="ECO:0000256" key="2">
    <source>
        <dbReference type="ARBA" id="ARBA00012621"/>
    </source>
</evidence>
<dbReference type="EMBL" id="CP048877">
    <property type="protein sequence ID" value="QIJ72377.1"/>
    <property type="molecule type" value="Genomic_DNA"/>
</dbReference>
<accession>A0A6G7PXR5</accession>
<proteinExistence type="inferred from homology"/>
<sequence length="405" mass="44129">MISLYLYRCLSWLIPPLALIRGLGGRSSLALKRLAPDLSQAPAGGIWVHGLSVGEVGAAAAFIQAFRRAHPDQEILLSTSTAWGLSRAQKERAFVFPAPYDFYPLIKRVIARLRPRLFVALETDLWPNLLWGLKAAGVPLALINARISPASARRLKRFPFLVELLYGAFDLICLPSKSVGDRLAWLGLKVPFEITGNIKYDLSPPDEGKISSLAQEFSFLGRPLIVAGSTHPGEEEILIEAFVRLRHKKPRASLILCPRHPERATELLAWLGQKNLPASRRSVPQRGSAVVVVDTMGELWAFYGLADLAFVGGTLVPLGGHNLLEPAALKVPVTFGPYVSAVKEVAEELVESGGGLKAREVSDLLGAWQRLLEGREKAGKAAWSVFRRHQGATARAVAAVGRLLS</sequence>
<dbReference type="InterPro" id="IPR038107">
    <property type="entry name" value="Glycos_transf_N_sf"/>
</dbReference>
<comment type="catalytic activity">
    <reaction evidence="6 7">
        <text>lipid IVA (E. coli) + CMP-3-deoxy-beta-D-manno-octulosonate = alpha-Kdo-(2-&gt;6)-lipid IVA (E. coli) + CMP + H(+)</text>
        <dbReference type="Rhea" id="RHEA:28066"/>
        <dbReference type="ChEBI" id="CHEBI:15378"/>
        <dbReference type="ChEBI" id="CHEBI:58603"/>
        <dbReference type="ChEBI" id="CHEBI:60364"/>
        <dbReference type="ChEBI" id="CHEBI:60377"/>
        <dbReference type="ChEBI" id="CHEBI:85987"/>
        <dbReference type="EC" id="2.4.99.12"/>
    </reaction>
</comment>
<dbReference type="PANTHER" id="PTHR42755">
    <property type="entry name" value="3-DEOXY-MANNO-OCTULOSONATE CYTIDYLYLTRANSFERASE"/>
    <property type="match status" value="1"/>
</dbReference>
<dbReference type="AlphaFoldDB" id="A0A6G7PXR5"/>
<dbReference type="UniPathway" id="UPA00958"/>
<reference evidence="9 10" key="1">
    <citation type="submission" date="2020-02" db="EMBL/GenBank/DDBJ databases">
        <title>Genome analysis of Thermosulfuriphilus ammonigenes ST65T, an anaerobic thermophilic chemolithoautotrophic bacterium isolated from a deep-sea hydrothermal vent.</title>
        <authorList>
            <person name="Slobodkina G."/>
            <person name="Allioux M."/>
            <person name="Merkel A."/>
            <person name="Alain K."/>
            <person name="Jebbar M."/>
            <person name="Slobodkin A."/>
        </authorList>
    </citation>
    <scope>NUCLEOTIDE SEQUENCE [LARGE SCALE GENOMIC DNA]</scope>
    <source>
        <strain evidence="9 10">ST65</strain>
    </source>
</reference>
<dbReference type="GO" id="GO:0009245">
    <property type="term" value="P:lipid A biosynthetic process"/>
    <property type="evidence" value="ECO:0007669"/>
    <property type="project" value="TreeGrafter"/>
</dbReference>
<organism evidence="9 10">
    <name type="scientific">Thermosulfuriphilus ammonigenes</name>
    <dbReference type="NCBI Taxonomy" id="1936021"/>
    <lineage>
        <taxon>Bacteria</taxon>
        <taxon>Pseudomonadati</taxon>
        <taxon>Thermodesulfobacteriota</taxon>
        <taxon>Thermodesulfobacteria</taxon>
        <taxon>Thermodesulfobacteriales</taxon>
        <taxon>Thermodesulfobacteriaceae</taxon>
        <taxon>Thermosulfuriphilus</taxon>
    </lineage>
</organism>
<evidence type="ECO:0000256" key="5">
    <source>
        <dbReference type="ARBA" id="ARBA00031445"/>
    </source>
</evidence>
<dbReference type="SUPFAM" id="SSF53756">
    <property type="entry name" value="UDP-Glycosyltransferase/glycogen phosphorylase"/>
    <property type="match status" value="1"/>
</dbReference>
<evidence type="ECO:0000313" key="10">
    <source>
        <dbReference type="Proteomes" id="UP000502179"/>
    </source>
</evidence>
<evidence type="ECO:0000259" key="8">
    <source>
        <dbReference type="Pfam" id="PF04413"/>
    </source>
</evidence>
<dbReference type="GO" id="GO:0043842">
    <property type="term" value="F:Kdo transferase activity"/>
    <property type="evidence" value="ECO:0007669"/>
    <property type="project" value="UniProtKB-EC"/>
</dbReference>
<keyword evidence="10" id="KW-1185">Reference proteome</keyword>
<dbReference type="InterPro" id="IPR007507">
    <property type="entry name" value="Glycos_transf_N"/>
</dbReference>
<evidence type="ECO:0000256" key="6">
    <source>
        <dbReference type="ARBA" id="ARBA00049183"/>
    </source>
</evidence>
<dbReference type="KEGG" id="tav:G4V39_08875"/>
<keyword evidence="7" id="KW-0448">Lipopolysaccharide biosynthesis</keyword>
<name>A0A6G7PXR5_9BACT</name>
<dbReference type="GO" id="GO:0005886">
    <property type="term" value="C:plasma membrane"/>
    <property type="evidence" value="ECO:0007669"/>
    <property type="project" value="UniProtKB-SubCell"/>
</dbReference>
<dbReference type="GO" id="GO:0009244">
    <property type="term" value="P:lipopolysaccharide core region biosynthetic process"/>
    <property type="evidence" value="ECO:0007669"/>
    <property type="project" value="UniProtKB-UniRule"/>
</dbReference>
<dbReference type="PANTHER" id="PTHR42755:SF1">
    <property type="entry name" value="3-DEOXY-D-MANNO-OCTULOSONIC ACID TRANSFERASE, MITOCHONDRIAL-RELATED"/>
    <property type="match status" value="1"/>
</dbReference>
<comment type="similarity">
    <text evidence="7">Belongs to the glycosyltransferase group 1 family.</text>
</comment>
<comment type="subcellular location">
    <subcellularLocation>
        <location evidence="7">Cell membrane</location>
    </subcellularLocation>
</comment>
<dbReference type="RefSeq" id="WP_166032595.1">
    <property type="nucleotide sequence ID" value="NZ_CP048877.1"/>
</dbReference>
<comment type="pathway">
    <text evidence="1 7">Bacterial outer membrane biogenesis; LPS core biosynthesis.</text>
</comment>
<keyword evidence="7" id="KW-1003">Cell membrane</keyword>
<evidence type="ECO:0000256" key="1">
    <source>
        <dbReference type="ARBA" id="ARBA00004713"/>
    </source>
</evidence>
<protein>
    <recommendedName>
        <fullName evidence="3 7">3-deoxy-D-manno-octulosonic acid transferase</fullName>
        <shortName evidence="7">Kdo transferase</shortName>
        <ecNumber evidence="2 7">2.4.99.12</ecNumber>
    </recommendedName>
    <alternativeName>
        <fullName evidence="5 7">Lipid IV(A) 3-deoxy-D-manno-octulosonic acid transferase</fullName>
    </alternativeName>
</protein>
<dbReference type="Gene3D" id="3.40.50.11720">
    <property type="entry name" value="3-Deoxy-D-manno-octulosonic-acid transferase, N-terminal domain"/>
    <property type="match status" value="1"/>
</dbReference>